<reference evidence="2 3" key="1">
    <citation type="journal article" date="2019" name="Nat. Ecol. Evol.">
        <title>Megaphylogeny resolves global patterns of mushroom evolution.</title>
        <authorList>
            <person name="Varga T."/>
            <person name="Krizsan K."/>
            <person name="Foldi C."/>
            <person name="Dima B."/>
            <person name="Sanchez-Garcia M."/>
            <person name="Sanchez-Ramirez S."/>
            <person name="Szollosi G.J."/>
            <person name="Szarkandi J.G."/>
            <person name="Papp V."/>
            <person name="Albert L."/>
            <person name="Andreopoulos W."/>
            <person name="Angelini C."/>
            <person name="Antonin V."/>
            <person name="Barry K.W."/>
            <person name="Bougher N.L."/>
            <person name="Buchanan P."/>
            <person name="Buyck B."/>
            <person name="Bense V."/>
            <person name="Catcheside P."/>
            <person name="Chovatia M."/>
            <person name="Cooper J."/>
            <person name="Damon W."/>
            <person name="Desjardin D."/>
            <person name="Finy P."/>
            <person name="Geml J."/>
            <person name="Haridas S."/>
            <person name="Hughes K."/>
            <person name="Justo A."/>
            <person name="Karasinski D."/>
            <person name="Kautmanova I."/>
            <person name="Kiss B."/>
            <person name="Kocsube S."/>
            <person name="Kotiranta H."/>
            <person name="LaButti K.M."/>
            <person name="Lechner B.E."/>
            <person name="Liimatainen K."/>
            <person name="Lipzen A."/>
            <person name="Lukacs Z."/>
            <person name="Mihaltcheva S."/>
            <person name="Morgado L.N."/>
            <person name="Niskanen T."/>
            <person name="Noordeloos M.E."/>
            <person name="Ohm R.A."/>
            <person name="Ortiz-Santana B."/>
            <person name="Ovrebo C."/>
            <person name="Racz N."/>
            <person name="Riley R."/>
            <person name="Savchenko A."/>
            <person name="Shiryaev A."/>
            <person name="Soop K."/>
            <person name="Spirin V."/>
            <person name="Szebenyi C."/>
            <person name="Tomsovsky M."/>
            <person name="Tulloss R.E."/>
            <person name="Uehling J."/>
            <person name="Grigoriev I.V."/>
            <person name="Vagvolgyi C."/>
            <person name="Papp T."/>
            <person name="Martin F.M."/>
            <person name="Miettinen O."/>
            <person name="Hibbett D.S."/>
            <person name="Nagy L.G."/>
        </authorList>
    </citation>
    <scope>NUCLEOTIDE SEQUENCE [LARGE SCALE GENOMIC DNA]</scope>
    <source>
        <strain evidence="2 3">CBS 962.96</strain>
    </source>
</reference>
<feature type="compositionally biased region" description="Low complexity" evidence="1">
    <location>
        <begin position="730"/>
        <end position="767"/>
    </location>
</feature>
<dbReference type="EMBL" id="ML179247">
    <property type="protein sequence ID" value="THU93530.1"/>
    <property type="molecule type" value="Genomic_DNA"/>
</dbReference>
<organism evidence="2 3">
    <name type="scientific">Dendrothele bispora (strain CBS 962.96)</name>
    <dbReference type="NCBI Taxonomy" id="1314807"/>
    <lineage>
        <taxon>Eukaryota</taxon>
        <taxon>Fungi</taxon>
        <taxon>Dikarya</taxon>
        <taxon>Basidiomycota</taxon>
        <taxon>Agaricomycotina</taxon>
        <taxon>Agaricomycetes</taxon>
        <taxon>Agaricomycetidae</taxon>
        <taxon>Agaricales</taxon>
        <taxon>Agaricales incertae sedis</taxon>
        <taxon>Dendrothele</taxon>
    </lineage>
</organism>
<keyword evidence="3" id="KW-1185">Reference proteome</keyword>
<feature type="compositionally biased region" description="Low complexity" evidence="1">
    <location>
        <begin position="846"/>
        <end position="862"/>
    </location>
</feature>
<feature type="region of interest" description="Disordered" evidence="1">
    <location>
        <begin position="806"/>
        <end position="870"/>
    </location>
</feature>
<dbReference type="AlphaFoldDB" id="A0A4S8LVQ4"/>
<feature type="region of interest" description="Disordered" evidence="1">
    <location>
        <begin position="1"/>
        <end position="79"/>
    </location>
</feature>
<feature type="compositionally biased region" description="Low complexity" evidence="1">
    <location>
        <begin position="807"/>
        <end position="827"/>
    </location>
</feature>
<evidence type="ECO:0000256" key="1">
    <source>
        <dbReference type="SAM" id="MobiDB-lite"/>
    </source>
</evidence>
<gene>
    <name evidence="2" type="ORF">K435DRAFT_190663</name>
</gene>
<feature type="compositionally biased region" description="Low complexity" evidence="1">
    <location>
        <begin position="1"/>
        <end position="14"/>
    </location>
</feature>
<accession>A0A4S8LVQ4</accession>
<sequence length="947" mass="102939">MDALVSSSSPRRSSFQFKSMNQYMSNDDPESFPEPDSYDPHSIPPRPTSRLGFHDMGGSFQDPANATKSHRSHSRSRSATFKWTRSLFQKMGFDSSSSLSVNDSNNVGDDHKLQLNVNDIGQTVIGASSSTPSAHGDGDEETSTTTTLSPRAVPTSPSLSCSSLENLPLDDISFTLSSSGSDSDSDSDMDVSDSDLDLDSLLDMGVVDDPREPQQYRKRSGGSSFRPPTSITAIAATSFCTISDNTPSASNSHLSASHSTSTTAALSDELETPSPSFHSAATPSASQRLAKYTCLPSPLSPSSSTSYIPAAPQFPPARHDYDHHGHSLHSLRHQRWFWSVREEAWAEYAAYVNGCKAYAGIDISDDNAEEEAAVSLEKEKAMDMFPALFWKRSCSSEGKSGKSDLGIDSSLTATDGTTTTTLAYSQQTVSTSSSSSLSLSDIILETPLVSGTETETEPEPEPEPPITLHPRWGDLATLRDAWCVHLDRYFVGLPLWSIRKAFWMVDLHQVKPEVRRGGRVGSGRKSEKGGRRRSRWECGSDGRPHRDLEFSGLTGDGDGDDDDDDDHTETTDTDDATTSDCIDEFAASVSDEDVSFSGDLEEGRDEDDDEDDGEEEEDDFDGNSMRMSMLTGFSDDSDVTLVDADGDEDGQDQNEHGNENDDGNEEDQDISITDDLSSLADLGNGSESESASTPTVGFDVDAEEEEFFEDVCLEESDRDRRGTASEVVHASTSTSMSMSSMNSSSSSSLCYLASSSSSSSSHLSTSAQTQMVSKRSGLEAYFASEMEWTPSTSRVKFSYMPLDVPMRTRSSSSSSTLPTSSSSSTSLVPNKKMQTQSQTRSDGEKSFNSLSKSKSRSSITKFSHQHQNRCHGKTKGCSCALELQGSRGQAMQSQPQMQVWCEGDYYSRSEILLHLMKREREGTRKSGLGLDSGLEVRNEEAEKTLSA</sequence>
<feature type="compositionally biased region" description="Polar residues" evidence="1">
    <location>
        <begin position="155"/>
        <end position="164"/>
    </location>
</feature>
<feature type="region of interest" description="Disordered" evidence="1">
    <location>
        <begin position="124"/>
        <end position="164"/>
    </location>
</feature>
<feature type="compositionally biased region" description="Acidic residues" evidence="1">
    <location>
        <begin position="557"/>
        <end position="583"/>
    </location>
</feature>
<feature type="compositionally biased region" description="Acidic residues" evidence="1">
    <location>
        <begin position="660"/>
        <end position="669"/>
    </location>
</feature>
<feature type="compositionally biased region" description="Polar residues" evidence="1">
    <location>
        <begin position="15"/>
        <end position="25"/>
    </location>
</feature>
<feature type="region of interest" description="Disordered" evidence="1">
    <location>
        <begin position="205"/>
        <end position="229"/>
    </location>
</feature>
<evidence type="ECO:0000313" key="3">
    <source>
        <dbReference type="Proteomes" id="UP000297245"/>
    </source>
</evidence>
<evidence type="ECO:0000313" key="2">
    <source>
        <dbReference type="EMBL" id="THU93530.1"/>
    </source>
</evidence>
<feature type="compositionally biased region" description="Acidic residues" evidence="1">
    <location>
        <begin position="27"/>
        <end position="37"/>
    </location>
</feature>
<feature type="compositionally biased region" description="Acidic residues" evidence="1">
    <location>
        <begin position="590"/>
        <end position="621"/>
    </location>
</feature>
<dbReference type="OrthoDB" id="2921613at2759"/>
<name>A0A4S8LVQ4_DENBC</name>
<feature type="region of interest" description="Disordered" evidence="1">
    <location>
        <begin position="450"/>
        <end position="469"/>
    </location>
</feature>
<protein>
    <submittedName>
        <fullName evidence="2">Uncharacterized protein</fullName>
    </submittedName>
</protein>
<feature type="compositionally biased region" description="Polar residues" evidence="1">
    <location>
        <begin position="273"/>
        <end position="283"/>
    </location>
</feature>
<proteinExistence type="predicted"/>
<feature type="compositionally biased region" description="Basic and acidic residues" evidence="1">
    <location>
        <begin position="524"/>
        <end position="549"/>
    </location>
</feature>
<feature type="compositionally biased region" description="Polar residues" evidence="1">
    <location>
        <begin position="685"/>
        <end position="695"/>
    </location>
</feature>
<dbReference type="Proteomes" id="UP000297245">
    <property type="component" value="Unassembled WGS sequence"/>
</dbReference>
<feature type="compositionally biased region" description="Low complexity" evidence="1">
    <location>
        <begin position="249"/>
        <end position="267"/>
    </location>
</feature>
<feature type="region of interest" description="Disordered" evidence="1">
    <location>
        <begin position="249"/>
        <end position="283"/>
    </location>
</feature>
<feature type="region of interest" description="Disordered" evidence="1">
    <location>
        <begin position="515"/>
        <end position="774"/>
    </location>
</feature>
<feature type="compositionally biased region" description="Polar residues" evidence="1">
    <location>
        <begin position="124"/>
        <end position="133"/>
    </location>
</feature>
<feature type="compositionally biased region" description="Acidic residues" evidence="1">
    <location>
        <begin position="700"/>
        <end position="714"/>
    </location>
</feature>